<proteinExistence type="inferred from homology"/>
<dbReference type="InterPro" id="IPR045336">
    <property type="entry name" value="MmgE_PrpD_N"/>
</dbReference>
<dbReference type="Pfam" id="PF19305">
    <property type="entry name" value="MmgE_PrpD_C"/>
    <property type="match status" value="1"/>
</dbReference>
<dbReference type="InterPro" id="IPR045337">
    <property type="entry name" value="MmgE_PrpD_C"/>
</dbReference>
<keyword evidence="5" id="KW-1185">Reference proteome</keyword>
<dbReference type="PANTHER" id="PTHR16943:SF8">
    <property type="entry name" value="2-METHYLCITRATE DEHYDRATASE"/>
    <property type="match status" value="1"/>
</dbReference>
<dbReference type="SUPFAM" id="SSF103378">
    <property type="entry name" value="2-methylcitrate dehydratase PrpD"/>
    <property type="match status" value="1"/>
</dbReference>
<dbReference type="InterPro" id="IPR005656">
    <property type="entry name" value="MmgE_PrpD"/>
</dbReference>
<dbReference type="Gene3D" id="1.10.4100.10">
    <property type="entry name" value="2-methylcitrate dehydratase PrpD"/>
    <property type="match status" value="1"/>
</dbReference>
<dbReference type="PANTHER" id="PTHR16943">
    <property type="entry name" value="2-METHYLCITRATE DEHYDRATASE-RELATED"/>
    <property type="match status" value="1"/>
</dbReference>
<feature type="domain" description="MmgE/PrpD C-terminal" evidence="3">
    <location>
        <begin position="272"/>
        <end position="428"/>
    </location>
</feature>
<dbReference type="RefSeq" id="WP_106226965.1">
    <property type="nucleotide sequence ID" value="NZ_PVTV01000011.1"/>
</dbReference>
<dbReference type="InterPro" id="IPR036148">
    <property type="entry name" value="MmgE/PrpD_sf"/>
</dbReference>
<evidence type="ECO:0000256" key="1">
    <source>
        <dbReference type="ARBA" id="ARBA00006174"/>
    </source>
</evidence>
<reference evidence="4 5" key="1">
    <citation type="submission" date="2018-03" db="EMBL/GenBank/DDBJ databases">
        <title>Genomic Encyclopedia of Type Strains, Phase III (KMG-III): the genomes of soil and plant-associated and newly described type strains.</title>
        <authorList>
            <person name="Whitman W."/>
        </authorList>
    </citation>
    <scope>NUCLEOTIDE SEQUENCE [LARGE SCALE GENOMIC DNA]</scope>
    <source>
        <strain evidence="4 5">MWH-P2sevCIIIb</strain>
    </source>
</reference>
<comment type="similarity">
    <text evidence="1">Belongs to the PrpD family.</text>
</comment>
<gene>
    <name evidence="4" type="ORF">BCM14_1152</name>
</gene>
<dbReference type="Pfam" id="PF03972">
    <property type="entry name" value="MmgE_PrpD_N"/>
    <property type="match status" value="1"/>
</dbReference>
<organism evidence="4 5">
    <name type="scientific">Jezberella montanilacus</name>
    <dbReference type="NCBI Taxonomy" id="323426"/>
    <lineage>
        <taxon>Bacteria</taxon>
        <taxon>Pseudomonadati</taxon>
        <taxon>Pseudomonadota</taxon>
        <taxon>Betaproteobacteria</taxon>
        <taxon>Burkholderiales</taxon>
        <taxon>Alcaligenaceae</taxon>
        <taxon>Jezberella</taxon>
    </lineage>
</organism>
<sequence>MRQTQDTILEQFAAFFCQMKFEDLPQPVVQKTKMLTLDLLGVTIAGLKMEFPRITKDYLTSLKGIEEATLFGHEGKVPAIHAALANGISAHALDMDDGYRYGGVHAGVAVIPAALAYAESKQLSGKELILAIAMGYEIINRIAKAMNPSHLNRGFHTTGTLGVLGAAAACGVLAGLNKEQMTSALGISALQGAGLLEILHDGSMVKPLHPGKAAMAGILSVEMAKRGAKGPVTALEGPKGLFNAMADEVKLDGLFDNLGVEFYIMDQYIKLHAACRHIHASIDGLLSIMTDNELQFSDIADVSVTTYPVATSFCGSTVLPDTAEGAKFSIAYSTAMAAFYGDVSEDRYAPSIVDHPEIQALALNIRATTNDRWTASYPRERGATILVNSKVGQSFSVDVPLAKGEPENPASDADFIAKFKQNSTQYSDAITTKVLDVTLALDQHSVEDLTKALSKLAP</sequence>
<evidence type="ECO:0000259" key="3">
    <source>
        <dbReference type="Pfam" id="PF19305"/>
    </source>
</evidence>
<dbReference type="EMBL" id="PVTV01000011">
    <property type="protein sequence ID" value="PRY99699.1"/>
    <property type="molecule type" value="Genomic_DNA"/>
</dbReference>
<dbReference type="AlphaFoldDB" id="A0A2T0XL68"/>
<dbReference type="OrthoDB" id="8627321at2"/>
<evidence type="ECO:0000313" key="5">
    <source>
        <dbReference type="Proteomes" id="UP000238308"/>
    </source>
</evidence>
<evidence type="ECO:0000313" key="4">
    <source>
        <dbReference type="EMBL" id="PRY99699.1"/>
    </source>
</evidence>
<dbReference type="InterPro" id="IPR042188">
    <property type="entry name" value="MmgE/PrpD_sf_2"/>
</dbReference>
<evidence type="ECO:0000259" key="2">
    <source>
        <dbReference type="Pfam" id="PF03972"/>
    </source>
</evidence>
<comment type="caution">
    <text evidence="4">The sequence shown here is derived from an EMBL/GenBank/DDBJ whole genome shotgun (WGS) entry which is preliminary data.</text>
</comment>
<dbReference type="Gene3D" id="3.30.1330.120">
    <property type="entry name" value="2-methylcitrate dehydratase PrpD"/>
    <property type="match status" value="1"/>
</dbReference>
<accession>A0A2T0XL68</accession>
<name>A0A2T0XL68_9BURK</name>
<feature type="domain" description="MmgE/PrpD N-terminal" evidence="2">
    <location>
        <begin position="10"/>
        <end position="249"/>
    </location>
</feature>
<dbReference type="Proteomes" id="UP000238308">
    <property type="component" value="Unassembled WGS sequence"/>
</dbReference>
<dbReference type="GO" id="GO:0016829">
    <property type="term" value="F:lyase activity"/>
    <property type="evidence" value="ECO:0007669"/>
    <property type="project" value="InterPro"/>
</dbReference>
<dbReference type="InterPro" id="IPR042183">
    <property type="entry name" value="MmgE/PrpD_sf_1"/>
</dbReference>
<protein>
    <submittedName>
        <fullName evidence="4">2-methylcitrate dehydratase PrpD</fullName>
    </submittedName>
</protein>